<name>A0A8X8XLD1_SALSN</name>
<keyword evidence="2" id="KW-1185">Reference proteome</keyword>
<reference evidence="1" key="1">
    <citation type="submission" date="2018-01" db="EMBL/GenBank/DDBJ databases">
        <authorList>
            <person name="Mao J.F."/>
        </authorList>
    </citation>
    <scope>NUCLEOTIDE SEQUENCE</scope>
    <source>
        <strain evidence="1">Huo1</strain>
        <tissue evidence="1">Leaf</tissue>
    </source>
</reference>
<dbReference type="AlphaFoldDB" id="A0A8X8XLD1"/>
<gene>
    <name evidence="1" type="ORF">SASPL_122027</name>
</gene>
<evidence type="ECO:0000313" key="2">
    <source>
        <dbReference type="Proteomes" id="UP000298416"/>
    </source>
</evidence>
<dbReference type="Proteomes" id="UP000298416">
    <property type="component" value="Unassembled WGS sequence"/>
</dbReference>
<reference evidence="1" key="2">
    <citation type="submission" date="2020-08" db="EMBL/GenBank/DDBJ databases">
        <title>Plant Genome Project.</title>
        <authorList>
            <person name="Zhang R.-G."/>
        </authorList>
    </citation>
    <scope>NUCLEOTIDE SEQUENCE</scope>
    <source>
        <strain evidence="1">Huo1</strain>
        <tissue evidence="1">Leaf</tissue>
    </source>
</reference>
<sequence>MPEFTTLAPEQRPPLISSTKVTDVLMRFLACVCFLIEGLFRIFFKTQNAEMLKEINHTTRLPNSSSPDEQDICGSSEGLVHPCCQKLQHLENLVNELTKRPAKIPPEKDEILLESMNRIKSIELDLQKTRKALLATTSKQVELSESLENLKENNLKFLVLLHFLSGSCAIREQLADLDLRIILENSLVEWKELGEEGSTGNEWEDRKHHKNMLQVPFSPQRLDHDTIALRIEQAASRLQVLHHPHCNPSSSLLAESTDQGIKSRCNGKITEPYHLIHELNCLLHAPILAVFLKIIALTITDTAIAESSVFFSRIAAVGQFVFFGEAAERRATSDGACEGEDLLGQIDDASGRSTQRIDHTRGLVESNRLERSHHPRAEKLVDADLPHLAPVVAVGAEGDVDVVVPHDLQGHARRSVGEAGVLILEDLLRDIRRRYLKRLLQLRDDRNWRVDMKLIILTELRSRCRGDLAWHAAADFARLLRPLPLLLHVIHHVP</sequence>
<protein>
    <submittedName>
        <fullName evidence="1">Uncharacterized protein</fullName>
    </submittedName>
</protein>
<dbReference type="EMBL" id="PNBA02000008">
    <property type="protein sequence ID" value="KAG6414654.1"/>
    <property type="molecule type" value="Genomic_DNA"/>
</dbReference>
<dbReference type="InterPro" id="IPR051026">
    <property type="entry name" value="PI/PC_transfer"/>
</dbReference>
<dbReference type="PANTHER" id="PTHR45657">
    <property type="entry name" value="CRAL-TRIO DOMAIN-CONTAINING PROTEIN YKL091C-RELATED"/>
    <property type="match status" value="1"/>
</dbReference>
<accession>A0A8X8XLD1</accession>
<proteinExistence type="predicted"/>
<organism evidence="1">
    <name type="scientific">Salvia splendens</name>
    <name type="common">Scarlet sage</name>
    <dbReference type="NCBI Taxonomy" id="180675"/>
    <lineage>
        <taxon>Eukaryota</taxon>
        <taxon>Viridiplantae</taxon>
        <taxon>Streptophyta</taxon>
        <taxon>Embryophyta</taxon>
        <taxon>Tracheophyta</taxon>
        <taxon>Spermatophyta</taxon>
        <taxon>Magnoliopsida</taxon>
        <taxon>eudicotyledons</taxon>
        <taxon>Gunneridae</taxon>
        <taxon>Pentapetalae</taxon>
        <taxon>asterids</taxon>
        <taxon>lamiids</taxon>
        <taxon>Lamiales</taxon>
        <taxon>Lamiaceae</taxon>
        <taxon>Nepetoideae</taxon>
        <taxon>Mentheae</taxon>
        <taxon>Salviinae</taxon>
        <taxon>Salvia</taxon>
        <taxon>Salvia subgen. Calosphace</taxon>
        <taxon>core Calosphace</taxon>
    </lineage>
</organism>
<evidence type="ECO:0000313" key="1">
    <source>
        <dbReference type="EMBL" id="KAG6414654.1"/>
    </source>
</evidence>
<dbReference type="PANTHER" id="PTHR45657:SF43">
    <property type="entry name" value="PHOSPHATIDYLINOSITOL_PHOSPHATIDYLCHOLINE TRANSFER PROTEIN SFH9"/>
    <property type="match status" value="1"/>
</dbReference>
<comment type="caution">
    <text evidence="1">The sequence shown here is derived from an EMBL/GenBank/DDBJ whole genome shotgun (WGS) entry which is preliminary data.</text>
</comment>